<protein>
    <submittedName>
        <fullName evidence="3">Putative ER membrane protein complex subunit 7</fullName>
    </submittedName>
</protein>
<dbReference type="InterPro" id="IPR039163">
    <property type="entry name" value="EMC7"/>
</dbReference>
<dbReference type="AlphaFoldDB" id="A0A2G8K572"/>
<name>A0A2G8K572_STIJA</name>
<dbReference type="PANTHER" id="PTHR13605:SF4">
    <property type="entry name" value="ER MEMBRANE PROTEIN COMPLEX SUBUNIT 7"/>
    <property type="match status" value="1"/>
</dbReference>
<feature type="compositionally biased region" description="Basic residues" evidence="1">
    <location>
        <begin position="103"/>
        <end position="115"/>
    </location>
</feature>
<sequence>MHSCPGCAHEAASGGVAVCHIASDNYVFALNVFTTMHPFHLLQQVIMMVLPIVFLVLIPKLINTDDPEIKKEMQSMNLMNPKQDMPDLSEMVTNFFGGGSSAPKKKDKAIKGKKK</sequence>
<keyword evidence="2" id="KW-0812">Transmembrane</keyword>
<dbReference type="Proteomes" id="UP000230750">
    <property type="component" value="Unassembled WGS sequence"/>
</dbReference>
<keyword evidence="4" id="KW-1185">Reference proteome</keyword>
<evidence type="ECO:0000313" key="3">
    <source>
        <dbReference type="EMBL" id="PIK43170.1"/>
    </source>
</evidence>
<feature type="region of interest" description="Disordered" evidence="1">
    <location>
        <begin position="96"/>
        <end position="115"/>
    </location>
</feature>
<proteinExistence type="predicted"/>
<feature type="transmembrane region" description="Helical" evidence="2">
    <location>
        <begin position="41"/>
        <end position="62"/>
    </location>
</feature>
<evidence type="ECO:0000256" key="2">
    <source>
        <dbReference type="SAM" id="Phobius"/>
    </source>
</evidence>
<evidence type="ECO:0000313" key="4">
    <source>
        <dbReference type="Proteomes" id="UP000230750"/>
    </source>
</evidence>
<dbReference type="STRING" id="307972.A0A2G8K572"/>
<dbReference type="EMBL" id="MRZV01000869">
    <property type="protein sequence ID" value="PIK43170.1"/>
    <property type="molecule type" value="Genomic_DNA"/>
</dbReference>
<evidence type="ECO:0000256" key="1">
    <source>
        <dbReference type="SAM" id="MobiDB-lite"/>
    </source>
</evidence>
<accession>A0A2G8K572</accession>
<comment type="caution">
    <text evidence="3">The sequence shown here is derived from an EMBL/GenBank/DDBJ whole genome shotgun (WGS) entry which is preliminary data.</text>
</comment>
<reference evidence="3 4" key="1">
    <citation type="journal article" date="2017" name="PLoS Biol.">
        <title>The sea cucumber genome provides insights into morphological evolution and visceral regeneration.</title>
        <authorList>
            <person name="Zhang X."/>
            <person name="Sun L."/>
            <person name="Yuan J."/>
            <person name="Sun Y."/>
            <person name="Gao Y."/>
            <person name="Zhang L."/>
            <person name="Li S."/>
            <person name="Dai H."/>
            <person name="Hamel J.F."/>
            <person name="Liu C."/>
            <person name="Yu Y."/>
            <person name="Liu S."/>
            <person name="Lin W."/>
            <person name="Guo K."/>
            <person name="Jin S."/>
            <person name="Xu P."/>
            <person name="Storey K.B."/>
            <person name="Huan P."/>
            <person name="Zhang T."/>
            <person name="Zhou Y."/>
            <person name="Zhang J."/>
            <person name="Lin C."/>
            <person name="Li X."/>
            <person name="Xing L."/>
            <person name="Huo D."/>
            <person name="Sun M."/>
            <person name="Wang L."/>
            <person name="Mercier A."/>
            <person name="Li F."/>
            <person name="Yang H."/>
            <person name="Xiang J."/>
        </authorList>
    </citation>
    <scope>NUCLEOTIDE SEQUENCE [LARGE SCALE GENOMIC DNA]</scope>
    <source>
        <strain evidence="3">Shaxun</strain>
        <tissue evidence="3">Muscle</tissue>
    </source>
</reference>
<organism evidence="3 4">
    <name type="scientific">Stichopus japonicus</name>
    <name type="common">Sea cucumber</name>
    <dbReference type="NCBI Taxonomy" id="307972"/>
    <lineage>
        <taxon>Eukaryota</taxon>
        <taxon>Metazoa</taxon>
        <taxon>Echinodermata</taxon>
        <taxon>Eleutherozoa</taxon>
        <taxon>Echinozoa</taxon>
        <taxon>Holothuroidea</taxon>
        <taxon>Aspidochirotacea</taxon>
        <taxon>Aspidochirotida</taxon>
        <taxon>Stichopodidae</taxon>
        <taxon>Apostichopus</taxon>
    </lineage>
</organism>
<keyword evidence="2" id="KW-0472">Membrane</keyword>
<gene>
    <name evidence="3" type="ORF">BSL78_19986</name>
</gene>
<dbReference type="PANTHER" id="PTHR13605">
    <property type="entry name" value="ER MEMBRANE PROTEIN COMPLEX SUBUNIT 7"/>
    <property type="match status" value="1"/>
</dbReference>
<dbReference type="OrthoDB" id="27095at2759"/>
<keyword evidence="2" id="KW-1133">Transmembrane helix</keyword>
<dbReference type="GO" id="GO:0072546">
    <property type="term" value="C:EMC complex"/>
    <property type="evidence" value="ECO:0007669"/>
    <property type="project" value="TreeGrafter"/>
</dbReference>